<evidence type="ECO:0000256" key="1">
    <source>
        <dbReference type="ARBA" id="ARBA00009155"/>
    </source>
</evidence>
<dbReference type="InterPro" id="IPR026699">
    <property type="entry name" value="Exosome_RNA_bind1/RRP40/RRP4"/>
</dbReference>
<evidence type="ECO:0000256" key="2">
    <source>
        <dbReference type="ARBA" id="ARBA00022490"/>
    </source>
</evidence>
<dbReference type="GO" id="GO:0071034">
    <property type="term" value="P:CUT catabolic process"/>
    <property type="evidence" value="ECO:0007669"/>
    <property type="project" value="TreeGrafter"/>
</dbReference>
<dbReference type="PROSITE" id="PS50126">
    <property type="entry name" value="S1"/>
    <property type="match status" value="1"/>
</dbReference>
<dbReference type="AlphaFoldDB" id="A0A2R6BDG2"/>
<gene>
    <name evidence="5" type="primary">rrp4</name>
    <name evidence="7" type="ORF">B9Q06_00590</name>
</gene>
<dbReference type="GO" id="GO:0000178">
    <property type="term" value="C:exosome (RNase complex)"/>
    <property type="evidence" value="ECO:0007669"/>
    <property type="project" value="UniProtKB-KW"/>
</dbReference>
<dbReference type="GO" id="GO:0071051">
    <property type="term" value="P:poly(A)-dependent snoRNA 3'-end processing"/>
    <property type="evidence" value="ECO:0007669"/>
    <property type="project" value="TreeGrafter"/>
</dbReference>
<comment type="subcellular location">
    <subcellularLocation>
        <location evidence="5">Cytoplasm</location>
    </subcellularLocation>
</comment>
<dbReference type="SUPFAM" id="SSF50249">
    <property type="entry name" value="Nucleic acid-binding proteins"/>
    <property type="match status" value="1"/>
</dbReference>
<dbReference type="Gene3D" id="3.30.1370.10">
    <property type="entry name" value="K Homology domain, type 1"/>
    <property type="match status" value="1"/>
</dbReference>
<dbReference type="GO" id="GO:0008143">
    <property type="term" value="F:poly(A) binding"/>
    <property type="evidence" value="ECO:0007669"/>
    <property type="project" value="InterPro"/>
</dbReference>
<evidence type="ECO:0000256" key="5">
    <source>
        <dbReference type="HAMAP-Rule" id="MF_00623"/>
    </source>
</evidence>
<dbReference type="CDD" id="cd22524">
    <property type="entry name" value="KH-I_Rrp4_prokar"/>
    <property type="match status" value="1"/>
</dbReference>
<dbReference type="InterPro" id="IPR003029">
    <property type="entry name" value="S1_domain"/>
</dbReference>
<dbReference type="Pfam" id="PF15985">
    <property type="entry name" value="KH_6"/>
    <property type="match status" value="1"/>
</dbReference>
<dbReference type="InterPro" id="IPR023474">
    <property type="entry name" value="Rrp4"/>
</dbReference>
<dbReference type="SUPFAM" id="SSF54791">
    <property type="entry name" value="Eukaryotic type KH-domain (KH-domain type I)"/>
    <property type="match status" value="1"/>
</dbReference>
<dbReference type="GO" id="GO:0005737">
    <property type="term" value="C:cytoplasm"/>
    <property type="evidence" value="ECO:0007669"/>
    <property type="project" value="UniProtKB-SubCell"/>
</dbReference>
<dbReference type="Pfam" id="PF22625">
    <property type="entry name" value="ECR1_N_2"/>
    <property type="match status" value="1"/>
</dbReference>
<dbReference type="InterPro" id="IPR036612">
    <property type="entry name" value="KH_dom_type_1_sf"/>
</dbReference>
<dbReference type="HAMAP" id="MF_00623">
    <property type="entry name" value="Exosome_Rrp4"/>
    <property type="match status" value="1"/>
</dbReference>
<sequence length="249" mass="27349">MSELTVYFKHRDIVTPGDLLARGRFRVGANVVKVGEDSYYATVLGSFELQNGVLSVRALRGPYMPRKGDRVIGMVVDISMGSWSVDIRSPYEATLPAGRFPVRINPVLDDIRKYLKVGDYVYAEIAEFDRFRAPVLDATASREFGPIKQGVVVAIEPTRVPRVIGRNGSMIKLLNKELNANIVVAQNGYVWVRGNDSTAINRAVRIVKMIEAEAHTQGLTSRVEEMLKTLKSPGVQPSVSGEEGNSGGV</sequence>
<evidence type="ECO:0000313" key="7">
    <source>
        <dbReference type="EMBL" id="PSN96677.1"/>
    </source>
</evidence>
<dbReference type="GO" id="GO:0000467">
    <property type="term" value="P:exonucleolytic trimming to generate mature 3'-end of 5.8S rRNA from tricistronic rRNA transcript (SSU-rRNA, 5.8S rRNA, LSU-rRNA)"/>
    <property type="evidence" value="ECO:0007669"/>
    <property type="project" value="TreeGrafter"/>
</dbReference>
<dbReference type="InterPro" id="IPR012340">
    <property type="entry name" value="NA-bd_OB-fold"/>
</dbReference>
<dbReference type="PANTHER" id="PTHR21321">
    <property type="entry name" value="PNAS-3 RELATED"/>
    <property type="match status" value="1"/>
</dbReference>
<comment type="function">
    <text evidence="5">Non-catalytic component of the exosome, which is a complex involved in RNA degradation. Increases the RNA binding and the efficiency of RNA degradation. Confers strong poly(A) specificity to the exosome.</text>
</comment>
<dbReference type="InterPro" id="IPR004088">
    <property type="entry name" value="KH_dom_type_1"/>
</dbReference>
<dbReference type="NCBIfam" id="NF003181">
    <property type="entry name" value="PRK04163.1-1"/>
    <property type="match status" value="1"/>
</dbReference>
<dbReference type="PANTHER" id="PTHR21321:SF4">
    <property type="entry name" value="EXOSOME COMPLEX COMPONENT RRP4"/>
    <property type="match status" value="1"/>
</dbReference>
<comment type="caution">
    <text evidence="7">The sequence shown here is derived from an EMBL/GenBank/DDBJ whole genome shotgun (WGS) entry which is preliminary data.</text>
</comment>
<dbReference type="Gene3D" id="2.40.50.100">
    <property type="match status" value="1"/>
</dbReference>
<evidence type="ECO:0000259" key="6">
    <source>
        <dbReference type="PROSITE" id="PS50126"/>
    </source>
</evidence>
<dbReference type="InterPro" id="IPR054371">
    <property type="entry name" value="RRP4_N"/>
</dbReference>
<reference evidence="7 8" key="1">
    <citation type="submission" date="2017-04" db="EMBL/GenBank/DDBJ databases">
        <title>Novel microbial lineages endemic to geothermal iron-oxide mats fill important gaps in the evolutionary history of Archaea.</title>
        <authorList>
            <person name="Jay Z.J."/>
            <person name="Beam J.P."/>
            <person name="Dlakic M."/>
            <person name="Rusch D.B."/>
            <person name="Kozubal M.A."/>
            <person name="Inskeep W.P."/>
        </authorList>
    </citation>
    <scope>NUCLEOTIDE SEQUENCE [LARGE SCALE GENOMIC DNA]</scope>
    <source>
        <strain evidence="7">ECH_B_2</strain>
    </source>
</reference>
<dbReference type="GO" id="GO:0034475">
    <property type="term" value="P:U4 snRNA 3'-end processing"/>
    <property type="evidence" value="ECO:0007669"/>
    <property type="project" value="TreeGrafter"/>
</dbReference>
<name>A0A2R6BDG2_9ARCH</name>
<feature type="domain" description="S1 motif" evidence="6">
    <location>
        <begin position="68"/>
        <end position="140"/>
    </location>
</feature>
<keyword evidence="4 5" id="KW-0694">RNA-binding</keyword>
<comment type="subunit">
    <text evidence="5">Component of the archaeal exosome complex. Forms a trimer of Rrp4 and/or Csl4 subunits. The trimer associates with an hexameric ring-like arrangement composed of 3 Rrp41-Rrp42 heterodimers.</text>
</comment>
<dbReference type="Proteomes" id="UP000241284">
    <property type="component" value="Unassembled WGS sequence"/>
</dbReference>
<evidence type="ECO:0000256" key="4">
    <source>
        <dbReference type="ARBA" id="ARBA00022884"/>
    </source>
</evidence>
<proteinExistence type="inferred from homology"/>
<dbReference type="CDD" id="cd05789">
    <property type="entry name" value="S1_Rrp4"/>
    <property type="match status" value="1"/>
</dbReference>
<keyword evidence="2 5" id="KW-0963">Cytoplasm</keyword>
<dbReference type="SMART" id="SM00322">
    <property type="entry name" value="KH"/>
    <property type="match status" value="1"/>
</dbReference>
<dbReference type="Gene3D" id="2.40.50.140">
    <property type="entry name" value="Nucleic acid-binding proteins"/>
    <property type="match status" value="1"/>
</dbReference>
<dbReference type="InterPro" id="IPR048565">
    <property type="entry name" value="S1_RRP4"/>
</dbReference>
<keyword evidence="3 5" id="KW-0271">Exosome</keyword>
<evidence type="ECO:0000256" key="3">
    <source>
        <dbReference type="ARBA" id="ARBA00022835"/>
    </source>
</evidence>
<organism evidence="7 8">
    <name type="scientific">Candidatus Marsarchaeota G2 archaeon ECH_B_2</name>
    <dbReference type="NCBI Taxonomy" id="1978160"/>
    <lineage>
        <taxon>Archaea</taxon>
        <taxon>Candidatus Marsarchaeota</taxon>
        <taxon>Candidatus Marsarchaeota group 2</taxon>
    </lineage>
</organism>
<protein>
    <recommendedName>
        <fullName evidence="5">Exosome complex component Rrp4</fullName>
    </recommendedName>
</protein>
<dbReference type="InterPro" id="IPR004087">
    <property type="entry name" value="KH_dom"/>
</dbReference>
<evidence type="ECO:0000313" key="8">
    <source>
        <dbReference type="Proteomes" id="UP000241284"/>
    </source>
</evidence>
<dbReference type="SUPFAM" id="SSF110324">
    <property type="entry name" value="Ribosomal L27 protein-like"/>
    <property type="match status" value="1"/>
</dbReference>
<dbReference type="EMBL" id="NEXH01000001">
    <property type="protein sequence ID" value="PSN96677.1"/>
    <property type="molecule type" value="Genomic_DNA"/>
</dbReference>
<accession>A0A2R6BDG2</accession>
<comment type="similarity">
    <text evidence="1 5">Belongs to the RRP4 family.</text>
</comment>
<dbReference type="Pfam" id="PF21262">
    <property type="entry name" value="RRP40_S1"/>
    <property type="match status" value="1"/>
</dbReference>
<dbReference type="PROSITE" id="PS50084">
    <property type="entry name" value="KH_TYPE_1"/>
    <property type="match status" value="1"/>
</dbReference>